<dbReference type="Proteomes" id="UP000475214">
    <property type="component" value="Unassembled WGS sequence"/>
</dbReference>
<dbReference type="EMBL" id="JAAGOA010000018">
    <property type="protein sequence ID" value="NEE02897.1"/>
    <property type="molecule type" value="Genomic_DNA"/>
</dbReference>
<dbReference type="RefSeq" id="WP_163741895.1">
    <property type="nucleotide sequence ID" value="NZ_JAAGOA010000018.1"/>
</dbReference>
<dbReference type="Gene3D" id="3.30.70.1060">
    <property type="entry name" value="Dimeric alpha+beta barrel"/>
    <property type="match status" value="1"/>
</dbReference>
<comment type="caution">
    <text evidence="3">The sequence shown here is derived from an EMBL/GenBank/DDBJ whole genome shotgun (WGS) entry which is preliminary data.</text>
</comment>
<dbReference type="AlphaFoldDB" id="A0A6L9SCU0"/>
<dbReference type="PANTHER" id="PTHR35174:SF4">
    <property type="entry name" value="BLL7163 PROTEIN"/>
    <property type="match status" value="1"/>
</dbReference>
<gene>
    <name evidence="3" type="ORF">G1H10_22285</name>
</gene>
<keyword evidence="4" id="KW-1185">Reference proteome</keyword>
<dbReference type="Pfam" id="PF03795">
    <property type="entry name" value="YCII"/>
    <property type="match status" value="1"/>
</dbReference>
<feature type="domain" description="YCII-related" evidence="2">
    <location>
        <begin position="1"/>
        <end position="114"/>
    </location>
</feature>
<sequence>MRVTVFVKANQDSEAGVPPSEEMLTAMMKYNEELAKAGVLLAGDGLRPSSDGARVHFSGAKRTVVDGPFSETKELVAGYWLWQVTSMDEAIEWAKRCPNPTGEEGVLEIRPVYEADDFDEAWTPETREIDARLRGKLHLDSQANES</sequence>
<name>A0A6L9SCU0_9ACTN</name>
<organism evidence="3 4">
    <name type="scientific">Phytoactinopolyspora halotolerans</name>
    <dbReference type="NCBI Taxonomy" id="1981512"/>
    <lineage>
        <taxon>Bacteria</taxon>
        <taxon>Bacillati</taxon>
        <taxon>Actinomycetota</taxon>
        <taxon>Actinomycetes</taxon>
        <taxon>Jiangellales</taxon>
        <taxon>Jiangellaceae</taxon>
        <taxon>Phytoactinopolyspora</taxon>
    </lineage>
</organism>
<comment type="similarity">
    <text evidence="1">Belongs to the YciI family.</text>
</comment>
<evidence type="ECO:0000256" key="1">
    <source>
        <dbReference type="ARBA" id="ARBA00007689"/>
    </source>
</evidence>
<dbReference type="PANTHER" id="PTHR35174">
    <property type="entry name" value="BLL7171 PROTEIN-RELATED"/>
    <property type="match status" value="1"/>
</dbReference>
<evidence type="ECO:0000259" key="2">
    <source>
        <dbReference type="Pfam" id="PF03795"/>
    </source>
</evidence>
<protein>
    <submittedName>
        <fullName evidence="3">YciI family protein</fullName>
    </submittedName>
</protein>
<accession>A0A6L9SCU0</accession>
<dbReference type="InterPro" id="IPR005545">
    <property type="entry name" value="YCII"/>
</dbReference>
<dbReference type="InterPro" id="IPR011008">
    <property type="entry name" value="Dimeric_a/b-barrel"/>
</dbReference>
<reference evidence="3 4" key="1">
    <citation type="submission" date="2020-02" db="EMBL/GenBank/DDBJ databases">
        <authorList>
            <person name="Li X.-J."/>
            <person name="Han X.-M."/>
        </authorList>
    </citation>
    <scope>NUCLEOTIDE SEQUENCE [LARGE SCALE GENOMIC DNA]</scope>
    <source>
        <strain evidence="3 4">CCTCC AB 2017055</strain>
    </source>
</reference>
<dbReference type="SUPFAM" id="SSF54909">
    <property type="entry name" value="Dimeric alpha+beta barrel"/>
    <property type="match status" value="1"/>
</dbReference>
<evidence type="ECO:0000313" key="4">
    <source>
        <dbReference type="Proteomes" id="UP000475214"/>
    </source>
</evidence>
<evidence type="ECO:0000313" key="3">
    <source>
        <dbReference type="EMBL" id="NEE02897.1"/>
    </source>
</evidence>
<proteinExistence type="inferred from homology"/>